<dbReference type="Proteomes" id="UP000008142">
    <property type="component" value="Unassembled WGS sequence"/>
</dbReference>
<sequence>MCQYVKIRPSEPQEISNIQPQIQYSVNNKVVNPAHEKARYCGHVTLEPDPTQPLSSLGATPVIYADKRPQKPGSGLRVELSEPGNPFIRGTPTSLSTRPAKKSTH</sequence>
<reference evidence="3" key="1">
    <citation type="submission" date="2008-07" db="EMBL/GenBank/DDBJ databases">
        <title>Annotation of Ajellomyces capsulatus strain H88.</title>
        <authorList>
            <person name="Champion M."/>
            <person name="Cuomo C."/>
            <person name="Ma L.-J."/>
            <person name="Henn M.R."/>
            <person name="Sil A."/>
            <person name="Goldman B."/>
            <person name="Young S.K."/>
            <person name="Kodira C.D."/>
            <person name="Zeng Q."/>
            <person name="Koehrsen M."/>
            <person name="Alvarado L."/>
            <person name="Berlin A."/>
            <person name="Borenstein D."/>
            <person name="Chen Z."/>
            <person name="Engels R."/>
            <person name="Freedman E."/>
            <person name="Gellesch M."/>
            <person name="Goldberg J."/>
            <person name="Griggs A."/>
            <person name="Gujja S."/>
            <person name="Heiman D."/>
            <person name="Hepburn T."/>
            <person name="Howarth C."/>
            <person name="Jen D."/>
            <person name="Larson L."/>
            <person name="Lewis B."/>
            <person name="Mehta T."/>
            <person name="Park D."/>
            <person name="Pearson M."/>
            <person name="Roberts A."/>
            <person name="Saif S."/>
            <person name="Shea T."/>
            <person name="Shenoy N."/>
            <person name="Sisk P."/>
            <person name="Stolte C."/>
            <person name="Sykes S."/>
            <person name="Walk T."/>
            <person name="White J."/>
            <person name="Yandava C."/>
            <person name="Klein B."/>
            <person name="McEwen J.G."/>
            <person name="Puccia R."/>
            <person name="Goldman G.H."/>
            <person name="Felipe M.S."/>
            <person name="Nino-Vega G."/>
            <person name="San-Blas G."/>
            <person name="Taylor J."/>
            <person name="Mendoza L."/>
            <person name="Galagan J."/>
            <person name="Nusbaum C."/>
            <person name="Birren B."/>
        </authorList>
    </citation>
    <scope>NUCLEOTIDE SEQUENCE [LARGE SCALE GENOMIC DNA]</scope>
    <source>
        <strain evidence="3">H88</strain>
    </source>
</reference>
<accession>F0UUD1</accession>
<feature type="region of interest" description="Disordered" evidence="1">
    <location>
        <begin position="65"/>
        <end position="105"/>
    </location>
</feature>
<evidence type="ECO:0000313" key="3">
    <source>
        <dbReference type="Proteomes" id="UP000008142"/>
    </source>
</evidence>
<name>F0UUD1_AJEC8</name>
<protein>
    <submittedName>
        <fullName evidence="2">Predicted protein</fullName>
    </submittedName>
</protein>
<dbReference type="HOGENOM" id="CLU_2235775_0_0_1"/>
<evidence type="ECO:0000313" key="2">
    <source>
        <dbReference type="EMBL" id="EGC49508.1"/>
    </source>
</evidence>
<evidence type="ECO:0000256" key="1">
    <source>
        <dbReference type="SAM" id="MobiDB-lite"/>
    </source>
</evidence>
<proteinExistence type="predicted"/>
<organism evidence="3">
    <name type="scientific">Ajellomyces capsulatus (strain H88)</name>
    <name type="common">Darling's disease fungus</name>
    <name type="synonym">Histoplasma capsulatum</name>
    <dbReference type="NCBI Taxonomy" id="544711"/>
    <lineage>
        <taxon>Eukaryota</taxon>
        <taxon>Fungi</taxon>
        <taxon>Dikarya</taxon>
        <taxon>Ascomycota</taxon>
        <taxon>Pezizomycotina</taxon>
        <taxon>Eurotiomycetes</taxon>
        <taxon>Eurotiomycetidae</taxon>
        <taxon>Onygenales</taxon>
        <taxon>Ajellomycetaceae</taxon>
        <taxon>Histoplasma</taxon>
    </lineage>
</organism>
<gene>
    <name evidence="2" type="ORF">HCEG_08723</name>
</gene>
<dbReference type="EMBL" id="DS990643">
    <property type="protein sequence ID" value="EGC49508.1"/>
    <property type="molecule type" value="Genomic_DNA"/>
</dbReference>
<dbReference type="AlphaFoldDB" id="F0UUD1"/>